<evidence type="ECO:0000256" key="4">
    <source>
        <dbReference type="ARBA" id="ARBA00022692"/>
    </source>
</evidence>
<keyword evidence="9" id="KW-1185">Reference proteome</keyword>
<dbReference type="InterPro" id="IPR036458">
    <property type="entry name" value="Na:dicarbo_symporter_sf"/>
</dbReference>
<evidence type="ECO:0000256" key="3">
    <source>
        <dbReference type="ARBA" id="ARBA00022475"/>
    </source>
</evidence>
<feature type="transmembrane region" description="Helical" evidence="7">
    <location>
        <begin position="318"/>
        <end position="337"/>
    </location>
</feature>
<gene>
    <name evidence="8" type="ORF">HCT48_06600</name>
</gene>
<dbReference type="GO" id="GO:0005886">
    <property type="term" value="C:plasma membrane"/>
    <property type="evidence" value="ECO:0007669"/>
    <property type="project" value="UniProtKB-SubCell"/>
</dbReference>
<comment type="caution">
    <text evidence="8">The sequence shown here is derived from an EMBL/GenBank/DDBJ whole genome shotgun (WGS) entry which is preliminary data.</text>
</comment>
<dbReference type="RefSeq" id="WP_167695947.1">
    <property type="nucleotide sequence ID" value="NZ_CP118181.1"/>
</dbReference>
<dbReference type="Gene3D" id="1.10.3860.10">
    <property type="entry name" value="Sodium:dicarboxylate symporter"/>
    <property type="match status" value="1"/>
</dbReference>
<keyword evidence="3" id="KW-1003">Cell membrane</keyword>
<evidence type="ECO:0000256" key="7">
    <source>
        <dbReference type="SAM" id="Phobius"/>
    </source>
</evidence>
<evidence type="ECO:0000256" key="5">
    <source>
        <dbReference type="ARBA" id="ARBA00022989"/>
    </source>
</evidence>
<proteinExistence type="predicted"/>
<feature type="transmembrane region" description="Helical" evidence="7">
    <location>
        <begin position="372"/>
        <end position="393"/>
    </location>
</feature>
<feature type="transmembrane region" description="Helical" evidence="7">
    <location>
        <begin position="281"/>
        <end position="306"/>
    </location>
</feature>
<protein>
    <submittedName>
        <fullName evidence="8">Dicarboxylate/amino acid:cation symporter</fullName>
    </submittedName>
</protein>
<accession>A0A968KV77</accession>
<keyword evidence="6 7" id="KW-0472">Membrane</keyword>
<evidence type="ECO:0000256" key="6">
    <source>
        <dbReference type="ARBA" id="ARBA00023136"/>
    </source>
</evidence>
<feature type="transmembrane region" description="Helical" evidence="7">
    <location>
        <begin position="42"/>
        <end position="63"/>
    </location>
</feature>
<keyword evidence="2" id="KW-0813">Transport</keyword>
<dbReference type="SUPFAM" id="SSF118215">
    <property type="entry name" value="Proton glutamate symport protein"/>
    <property type="match status" value="1"/>
</dbReference>
<feature type="transmembrane region" description="Helical" evidence="7">
    <location>
        <begin position="211"/>
        <end position="233"/>
    </location>
</feature>
<dbReference type="PRINTS" id="PR00173">
    <property type="entry name" value="EDTRNSPORT"/>
</dbReference>
<dbReference type="GO" id="GO:0015293">
    <property type="term" value="F:symporter activity"/>
    <property type="evidence" value="ECO:0007669"/>
    <property type="project" value="UniProtKB-KW"/>
</dbReference>
<dbReference type="Proteomes" id="UP000778951">
    <property type="component" value="Unassembled WGS sequence"/>
</dbReference>
<dbReference type="PANTHER" id="PTHR42865">
    <property type="entry name" value="PROTON/GLUTAMATE-ASPARTATE SYMPORTER"/>
    <property type="match status" value="1"/>
</dbReference>
<comment type="subcellular location">
    <subcellularLocation>
        <location evidence="1">Cell membrane</location>
        <topology evidence="1">Multi-pass membrane protein</topology>
    </subcellularLocation>
</comment>
<feature type="transmembrane region" description="Helical" evidence="7">
    <location>
        <begin position="240"/>
        <end position="261"/>
    </location>
</feature>
<dbReference type="InterPro" id="IPR001991">
    <property type="entry name" value="Na-dicarboxylate_symporter"/>
</dbReference>
<dbReference type="EMBL" id="JAATLM010000001">
    <property type="protein sequence ID" value="NIZ69875.1"/>
    <property type="molecule type" value="Genomic_DNA"/>
</dbReference>
<organism evidence="8 9">
    <name type="scientific">Entomospira culicis</name>
    <dbReference type="NCBI Taxonomy" id="2719989"/>
    <lineage>
        <taxon>Bacteria</taxon>
        <taxon>Pseudomonadati</taxon>
        <taxon>Spirochaetota</taxon>
        <taxon>Spirochaetia</taxon>
        <taxon>Spirochaetales</taxon>
        <taxon>Spirochaetaceae</taxon>
        <taxon>Entomospira</taxon>
    </lineage>
</organism>
<name>A0A968KV77_9SPIO</name>
<evidence type="ECO:0000256" key="1">
    <source>
        <dbReference type="ARBA" id="ARBA00004651"/>
    </source>
</evidence>
<feature type="transmembrane region" description="Helical" evidence="7">
    <location>
        <begin position="75"/>
        <end position="97"/>
    </location>
</feature>
<feature type="transmembrane region" description="Helical" evidence="7">
    <location>
        <begin position="129"/>
        <end position="151"/>
    </location>
</feature>
<sequence>MRLWHVTLLAGVLAVVAGFLAPQDVVWLDTMIWVGGDLFSQYLAYLGMPFLFFSMTVSVVYLKRRHLLMRVLLKSLIWGIALSFGLAILGVVLVQLLPLPRLIIFFDQTVVSSSLDAKTIMMRLLPHNLLTIFTDFWFLPLFLFAMILGLNMNFDMESIEPTFNLFDSLSRIFFHIIYRTFYVIFIPIFFLLLKVVRTLRFSEAITHYHPFLWTIVGVAGGLFLIFSIAYYLLAGRRNPFGWIYGVGMTLLFTLVGSPNHANYSLYSVQSHKNQNIKRDLAGFNVPFFLLFIRSGSALVVAMSLTLIVKSYSVLDIEFGNLVSIVLGAMVSSLFLPLSSVGSQLQESLHLAASFYPNDISNGLRALDVIMPYLSPLASLIDMLILAFLLRVFAYQHDFIRNRSYI</sequence>
<keyword evidence="4 7" id="KW-0812">Transmembrane</keyword>
<evidence type="ECO:0000256" key="2">
    <source>
        <dbReference type="ARBA" id="ARBA00022448"/>
    </source>
</evidence>
<dbReference type="AlphaFoldDB" id="A0A968KV77"/>
<dbReference type="Pfam" id="PF00375">
    <property type="entry name" value="SDF"/>
    <property type="match status" value="1"/>
</dbReference>
<dbReference type="PANTHER" id="PTHR42865:SF7">
    <property type="entry name" value="PROTON_GLUTAMATE-ASPARTATE SYMPORTER"/>
    <property type="match status" value="1"/>
</dbReference>
<evidence type="ECO:0000313" key="9">
    <source>
        <dbReference type="Proteomes" id="UP000778951"/>
    </source>
</evidence>
<evidence type="ECO:0000313" key="8">
    <source>
        <dbReference type="EMBL" id="NIZ69875.1"/>
    </source>
</evidence>
<reference evidence="8" key="1">
    <citation type="submission" date="2020-03" db="EMBL/GenBank/DDBJ databases">
        <title>Spirochaetal bacteria isolated from arthropods constitute a novel genus Entomospira genus novum within the order Spirochaetales.</title>
        <authorList>
            <person name="Grana-Miraglia L."/>
            <person name="Sikutova S."/>
            <person name="Fingerle V."/>
            <person name="Sing A."/>
            <person name="Castillo-Ramirez S."/>
            <person name="Margos G."/>
            <person name="Rudolf I."/>
        </authorList>
    </citation>
    <scope>NUCLEOTIDE SEQUENCE</scope>
    <source>
        <strain evidence="8">BR149</strain>
    </source>
</reference>
<keyword evidence="5 7" id="KW-1133">Transmembrane helix</keyword>
<feature type="transmembrane region" description="Helical" evidence="7">
    <location>
        <begin position="172"/>
        <end position="191"/>
    </location>
</feature>